<gene>
    <name evidence="1" type="ORF">NDU88_002331</name>
</gene>
<evidence type="ECO:0000313" key="1">
    <source>
        <dbReference type="EMBL" id="KAJ1135902.1"/>
    </source>
</evidence>
<comment type="caution">
    <text evidence="1">The sequence shown here is derived from an EMBL/GenBank/DDBJ whole genome shotgun (WGS) entry which is preliminary data.</text>
</comment>
<organism evidence="1 2">
    <name type="scientific">Pleurodeles waltl</name>
    <name type="common">Iberian ribbed newt</name>
    <dbReference type="NCBI Taxonomy" id="8319"/>
    <lineage>
        <taxon>Eukaryota</taxon>
        <taxon>Metazoa</taxon>
        <taxon>Chordata</taxon>
        <taxon>Craniata</taxon>
        <taxon>Vertebrata</taxon>
        <taxon>Euteleostomi</taxon>
        <taxon>Amphibia</taxon>
        <taxon>Batrachia</taxon>
        <taxon>Caudata</taxon>
        <taxon>Salamandroidea</taxon>
        <taxon>Salamandridae</taxon>
        <taxon>Pleurodelinae</taxon>
        <taxon>Pleurodeles</taxon>
    </lineage>
</organism>
<proteinExistence type="predicted"/>
<dbReference type="EMBL" id="JANPWB010000010">
    <property type="protein sequence ID" value="KAJ1135902.1"/>
    <property type="molecule type" value="Genomic_DNA"/>
</dbReference>
<name>A0AAV7Q9K6_PLEWA</name>
<accession>A0AAV7Q9K6</accession>
<protein>
    <submittedName>
        <fullName evidence="1">Uncharacterized protein</fullName>
    </submittedName>
</protein>
<dbReference type="Proteomes" id="UP001066276">
    <property type="component" value="Chromosome 6"/>
</dbReference>
<sequence length="134" mass="14272">MWTLPLSSAWVGFGRAPGRADALAQLPSAAEVSQSTEYECSRRSAGLNRLLPLIHSWVRGGSGPGQPSLRRGTSGPRFACSTCYATPSAHSSQGRVMRHIRGSQKGVCVIRNAPQLAKTKMGKKCGGGEAWVTY</sequence>
<reference evidence="1" key="1">
    <citation type="journal article" date="2022" name="bioRxiv">
        <title>Sequencing and chromosome-scale assembly of the giantPleurodeles waltlgenome.</title>
        <authorList>
            <person name="Brown T."/>
            <person name="Elewa A."/>
            <person name="Iarovenko S."/>
            <person name="Subramanian E."/>
            <person name="Araus A.J."/>
            <person name="Petzold A."/>
            <person name="Susuki M."/>
            <person name="Suzuki K.-i.T."/>
            <person name="Hayashi T."/>
            <person name="Toyoda A."/>
            <person name="Oliveira C."/>
            <person name="Osipova E."/>
            <person name="Leigh N.D."/>
            <person name="Simon A."/>
            <person name="Yun M.H."/>
        </authorList>
    </citation>
    <scope>NUCLEOTIDE SEQUENCE</scope>
    <source>
        <strain evidence="1">20211129_DDA</strain>
        <tissue evidence="1">Liver</tissue>
    </source>
</reference>
<evidence type="ECO:0000313" key="2">
    <source>
        <dbReference type="Proteomes" id="UP001066276"/>
    </source>
</evidence>
<keyword evidence="2" id="KW-1185">Reference proteome</keyword>
<dbReference type="AlphaFoldDB" id="A0AAV7Q9K6"/>